<reference evidence="9 10" key="1">
    <citation type="journal article" date="2019" name="Nat. Ecol. Evol.">
        <title>Megaphylogeny resolves global patterns of mushroom evolution.</title>
        <authorList>
            <person name="Varga T."/>
            <person name="Krizsan K."/>
            <person name="Foldi C."/>
            <person name="Dima B."/>
            <person name="Sanchez-Garcia M."/>
            <person name="Sanchez-Ramirez S."/>
            <person name="Szollosi G.J."/>
            <person name="Szarkandi J.G."/>
            <person name="Papp V."/>
            <person name="Albert L."/>
            <person name="Andreopoulos W."/>
            <person name="Angelini C."/>
            <person name="Antonin V."/>
            <person name="Barry K.W."/>
            <person name="Bougher N.L."/>
            <person name="Buchanan P."/>
            <person name="Buyck B."/>
            <person name="Bense V."/>
            <person name="Catcheside P."/>
            <person name="Chovatia M."/>
            <person name="Cooper J."/>
            <person name="Damon W."/>
            <person name="Desjardin D."/>
            <person name="Finy P."/>
            <person name="Geml J."/>
            <person name="Haridas S."/>
            <person name="Hughes K."/>
            <person name="Justo A."/>
            <person name="Karasinski D."/>
            <person name="Kautmanova I."/>
            <person name="Kiss B."/>
            <person name="Kocsube S."/>
            <person name="Kotiranta H."/>
            <person name="LaButti K.M."/>
            <person name="Lechner B.E."/>
            <person name="Liimatainen K."/>
            <person name="Lipzen A."/>
            <person name="Lukacs Z."/>
            <person name="Mihaltcheva S."/>
            <person name="Morgado L.N."/>
            <person name="Niskanen T."/>
            <person name="Noordeloos M.E."/>
            <person name="Ohm R.A."/>
            <person name="Ortiz-Santana B."/>
            <person name="Ovrebo C."/>
            <person name="Racz N."/>
            <person name="Riley R."/>
            <person name="Savchenko A."/>
            <person name="Shiryaev A."/>
            <person name="Soop K."/>
            <person name="Spirin V."/>
            <person name="Szebenyi C."/>
            <person name="Tomsovsky M."/>
            <person name="Tulloss R.E."/>
            <person name="Uehling J."/>
            <person name="Grigoriev I.V."/>
            <person name="Vagvolgyi C."/>
            <person name="Papp T."/>
            <person name="Martin F.M."/>
            <person name="Miettinen O."/>
            <person name="Hibbett D.S."/>
            <person name="Nagy L.G."/>
        </authorList>
    </citation>
    <scope>NUCLEOTIDE SEQUENCE [LARGE SCALE GENOMIC DNA]</scope>
    <source>
        <strain evidence="9 10">CBS 121175</strain>
    </source>
</reference>
<name>A0A5C3L2G3_COPMA</name>
<dbReference type="PANTHER" id="PTHR23511:SF12">
    <property type="entry name" value="TRANSPORTER, PUTATIVE (AFU_ORTHOLOGUE AFUA_7G01740)-RELATED"/>
    <property type="match status" value="1"/>
</dbReference>
<keyword evidence="2" id="KW-0813">Transport</keyword>
<sequence>MSPSKKDGDYAIAQERTSESSSHTRLNEASSSEGKTEKTSPPTSVYERKLKLLNEAMQNIGFGKYHRRLFIVSGFGWFVDSSLPLLAALILAPIISEFKIKGPYLILALRLGFFFGACFWGPISDIKGRRWPFTLTLLIASVFTLASGGSLTFPVLATLIALAGFGVGGNIPVDSAVFLEFMPSTHRYLLTVLAIFWSLGQIFVDLLAWSLMPKYSCQLGASACPSAQNMGWRYVLIISGGVSFVFWVGRFFMFHLYESPRYLLGRGQDAQAVDVVQAIAKFNGVPCSLTLEDLKASETMGVNEPSGKSGSDGLKYILQRLQDLFSPRKAAVSTTLLVFIWSTIHLATVLYISFLPYLLVSRGSEFGDASLAVAYRNQLIITCSGLLAPLIAGLMIEMPIVGRRRGLAAFSFLTGAFLLASTTSRTSNVLLAWNCGFSFAHNAMYAVLGNFTAEVFPTRSRGTGNALVSLFSRLAGVVGPLMALYLNIITATPIYIAGGLTLLAGVLVLLVPYESRRMDLQ</sequence>
<evidence type="ECO:0000256" key="7">
    <source>
        <dbReference type="SAM" id="Phobius"/>
    </source>
</evidence>
<feature type="transmembrane region" description="Helical" evidence="7">
    <location>
        <begin position="494"/>
        <end position="513"/>
    </location>
</feature>
<feature type="transmembrane region" description="Helical" evidence="7">
    <location>
        <begin position="159"/>
        <end position="181"/>
    </location>
</feature>
<dbReference type="CDD" id="cd17316">
    <property type="entry name" value="MFS_SV2_like"/>
    <property type="match status" value="1"/>
</dbReference>
<dbReference type="OrthoDB" id="3936150at2759"/>
<evidence type="ECO:0000256" key="3">
    <source>
        <dbReference type="ARBA" id="ARBA00022692"/>
    </source>
</evidence>
<dbReference type="SUPFAM" id="SSF103473">
    <property type="entry name" value="MFS general substrate transporter"/>
    <property type="match status" value="1"/>
</dbReference>
<feature type="transmembrane region" description="Helical" evidence="7">
    <location>
        <begin position="407"/>
        <end position="424"/>
    </location>
</feature>
<feature type="transmembrane region" description="Helical" evidence="7">
    <location>
        <begin position="336"/>
        <end position="359"/>
    </location>
</feature>
<dbReference type="InterPro" id="IPR036259">
    <property type="entry name" value="MFS_trans_sf"/>
</dbReference>
<comment type="subcellular location">
    <subcellularLocation>
        <location evidence="1">Membrane</location>
        <topology evidence="1">Multi-pass membrane protein</topology>
    </subcellularLocation>
</comment>
<dbReference type="PANTHER" id="PTHR23511">
    <property type="entry name" value="SYNAPTIC VESICLE GLYCOPROTEIN 2"/>
    <property type="match status" value="1"/>
</dbReference>
<proteinExistence type="predicted"/>
<feature type="transmembrane region" description="Helical" evidence="7">
    <location>
        <begin position="188"/>
        <end position="212"/>
    </location>
</feature>
<evidence type="ECO:0000313" key="10">
    <source>
        <dbReference type="Proteomes" id="UP000307440"/>
    </source>
</evidence>
<protein>
    <submittedName>
        <fullName evidence="9">MFS general substrate transporter</fullName>
    </submittedName>
</protein>
<feature type="transmembrane region" description="Helical" evidence="7">
    <location>
        <begin position="135"/>
        <end position="153"/>
    </location>
</feature>
<accession>A0A5C3L2G3</accession>
<feature type="transmembrane region" description="Helical" evidence="7">
    <location>
        <begin position="104"/>
        <end position="123"/>
    </location>
</feature>
<evidence type="ECO:0000256" key="2">
    <source>
        <dbReference type="ARBA" id="ARBA00022448"/>
    </source>
</evidence>
<feature type="transmembrane region" description="Helical" evidence="7">
    <location>
        <begin position="69"/>
        <end position="92"/>
    </location>
</feature>
<feature type="transmembrane region" description="Helical" evidence="7">
    <location>
        <begin position="465"/>
        <end position="488"/>
    </location>
</feature>
<evidence type="ECO:0000256" key="5">
    <source>
        <dbReference type="ARBA" id="ARBA00023136"/>
    </source>
</evidence>
<dbReference type="AlphaFoldDB" id="A0A5C3L2G3"/>
<feature type="transmembrane region" description="Helical" evidence="7">
    <location>
        <begin position="232"/>
        <end position="253"/>
    </location>
</feature>
<feature type="region of interest" description="Disordered" evidence="6">
    <location>
        <begin position="1"/>
        <end position="43"/>
    </location>
</feature>
<keyword evidence="10" id="KW-1185">Reference proteome</keyword>
<gene>
    <name evidence="9" type="ORF">FA15DRAFT_754622</name>
</gene>
<dbReference type="GO" id="GO:0016020">
    <property type="term" value="C:membrane"/>
    <property type="evidence" value="ECO:0007669"/>
    <property type="project" value="UniProtKB-SubCell"/>
</dbReference>
<dbReference type="InterPro" id="IPR020846">
    <property type="entry name" value="MFS_dom"/>
</dbReference>
<dbReference type="InterPro" id="IPR005828">
    <property type="entry name" value="MFS_sugar_transport-like"/>
</dbReference>
<feature type="compositionally biased region" description="Polar residues" evidence="6">
    <location>
        <begin position="19"/>
        <end position="43"/>
    </location>
</feature>
<feature type="transmembrane region" description="Helical" evidence="7">
    <location>
        <begin position="430"/>
        <end position="453"/>
    </location>
</feature>
<feature type="transmembrane region" description="Helical" evidence="7">
    <location>
        <begin position="379"/>
        <end position="400"/>
    </location>
</feature>
<evidence type="ECO:0000313" key="9">
    <source>
        <dbReference type="EMBL" id="TFK26925.1"/>
    </source>
</evidence>
<dbReference type="Proteomes" id="UP000307440">
    <property type="component" value="Unassembled WGS sequence"/>
</dbReference>
<evidence type="ECO:0000256" key="6">
    <source>
        <dbReference type="SAM" id="MobiDB-lite"/>
    </source>
</evidence>
<organism evidence="9 10">
    <name type="scientific">Coprinopsis marcescibilis</name>
    <name type="common">Agaric fungus</name>
    <name type="synonym">Psathyrella marcescibilis</name>
    <dbReference type="NCBI Taxonomy" id="230819"/>
    <lineage>
        <taxon>Eukaryota</taxon>
        <taxon>Fungi</taxon>
        <taxon>Dikarya</taxon>
        <taxon>Basidiomycota</taxon>
        <taxon>Agaricomycotina</taxon>
        <taxon>Agaricomycetes</taxon>
        <taxon>Agaricomycetidae</taxon>
        <taxon>Agaricales</taxon>
        <taxon>Agaricineae</taxon>
        <taxon>Psathyrellaceae</taxon>
        <taxon>Coprinopsis</taxon>
    </lineage>
</organism>
<dbReference type="GO" id="GO:0022857">
    <property type="term" value="F:transmembrane transporter activity"/>
    <property type="evidence" value="ECO:0007669"/>
    <property type="project" value="InterPro"/>
</dbReference>
<dbReference type="PROSITE" id="PS50850">
    <property type="entry name" value="MFS"/>
    <property type="match status" value="1"/>
</dbReference>
<feature type="domain" description="Major facilitator superfamily (MFS) profile" evidence="8">
    <location>
        <begin position="66"/>
        <end position="516"/>
    </location>
</feature>
<keyword evidence="3 7" id="KW-0812">Transmembrane</keyword>
<evidence type="ECO:0000256" key="4">
    <source>
        <dbReference type="ARBA" id="ARBA00022989"/>
    </source>
</evidence>
<dbReference type="Gene3D" id="1.20.1250.20">
    <property type="entry name" value="MFS general substrate transporter like domains"/>
    <property type="match status" value="1"/>
</dbReference>
<evidence type="ECO:0000259" key="8">
    <source>
        <dbReference type="PROSITE" id="PS50850"/>
    </source>
</evidence>
<dbReference type="Pfam" id="PF00083">
    <property type="entry name" value="Sugar_tr"/>
    <property type="match status" value="1"/>
</dbReference>
<evidence type="ECO:0000256" key="1">
    <source>
        <dbReference type="ARBA" id="ARBA00004141"/>
    </source>
</evidence>
<keyword evidence="5 7" id="KW-0472">Membrane</keyword>
<dbReference type="EMBL" id="ML210169">
    <property type="protein sequence ID" value="TFK26925.1"/>
    <property type="molecule type" value="Genomic_DNA"/>
</dbReference>
<keyword evidence="4 7" id="KW-1133">Transmembrane helix</keyword>